<dbReference type="Gene3D" id="3.40.50.300">
    <property type="entry name" value="P-loop containing nucleotide triphosphate hydrolases"/>
    <property type="match status" value="1"/>
</dbReference>
<evidence type="ECO:0000259" key="4">
    <source>
        <dbReference type="PROSITE" id="PS51720"/>
    </source>
</evidence>
<reference evidence="5" key="1">
    <citation type="submission" date="2025-08" db="UniProtKB">
        <authorList>
            <consortium name="Ensembl"/>
        </authorList>
    </citation>
    <scope>IDENTIFICATION</scope>
</reference>
<dbReference type="FunFam" id="3.40.50.300:FF:000366">
    <property type="entry name" value="GTPase, IMAP family member 2"/>
    <property type="match status" value="1"/>
</dbReference>
<dbReference type="Proteomes" id="UP000694701">
    <property type="component" value="Unplaced"/>
</dbReference>
<dbReference type="Pfam" id="PF04548">
    <property type="entry name" value="AIG1"/>
    <property type="match status" value="1"/>
</dbReference>
<dbReference type="InterPro" id="IPR045058">
    <property type="entry name" value="GIMA/IAN/Toc"/>
</dbReference>
<dbReference type="PANTHER" id="PTHR10903:SF170">
    <property type="entry name" value="GTPASE IMAP FAMILY MEMBER 7"/>
    <property type="match status" value="1"/>
</dbReference>
<name>A0A8C2HZF3_CYPCA</name>
<dbReference type="InterPro" id="IPR006703">
    <property type="entry name" value="G_AIG1"/>
</dbReference>
<feature type="domain" description="AIG1-type G" evidence="4">
    <location>
        <begin position="31"/>
        <end position="230"/>
    </location>
</feature>
<gene>
    <name evidence="5" type="primary">LOC109070136</name>
</gene>
<dbReference type="PANTHER" id="PTHR10903">
    <property type="entry name" value="GTPASE, IMAP FAMILY MEMBER-RELATED"/>
    <property type="match status" value="1"/>
</dbReference>
<dbReference type="AlphaFoldDB" id="A0A8C2HZF3"/>
<dbReference type="Ensembl" id="ENSCCRT00020079204.1">
    <property type="protein sequence ID" value="ENSCCRP00020072128.1"/>
    <property type="gene ID" value="ENSCCRG00020033719.1"/>
</dbReference>
<keyword evidence="2" id="KW-0547">Nucleotide-binding</keyword>
<dbReference type="GO" id="GO:0005525">
    <property type="term" value="F:GTP binding"/>
    <property type="evidence" value="ECO:0007669"/>
    <property type="project" value="UniProtKB-KW"/>
</dbReference>
<proteinExistence type="inferred from homology"/>
<dbReference type="SUPFAM" id="SSF52540">
    <property type="entry name" value="P-loop containing nucleoside triphosphate hydrolases"/>
    <property type="match status" value="1"/>
</dbReference>
<sequence length="285" mass="32495">MASTNPLPSDLLKSLREQHNQRKIINRTTMSQDICIVLVGKTGVGKSASGNTILGERIFVSEARATLVTKQSSFESRMINRKQICVVDTPGLYDTQLSSEEVMNEIVNGIKLAAPGPHVFLLVIAIGRFTKEDRNIVRLIHTTFGREVLRHMMVLFTRADDLEESTIEDYIKEAPELKEVINACTGKYHILNNREKADRTQVDELMKKIEAMIKQNHNRYYSHNLFTKSDELNNAKRSMKEKDADLKSEVRIQKSEKALVQKKRTKRNKITAFREGMNKSSCSIL</sequence>
<comment type="similarity">
    <text evidence="1">Belongs to the TRAFAC class TrmE-Era-EngA-EngB-Septin-like GTPase superfamily. AIG1/Toc34/Toc159-like paraseptin GTPase family. IAN subfamily.</text>
</comment>
<dbReference type="PROSITE" id="PS51720">
    <property type="entry name" value="G_AIG1"/>
    <property type="match status" value="1"/>
</dbReference>
<keyword evidence="3" id="KW-0342">GTP-binding</keyword>
<accession>A0A8C2HZF3</accession>
<organism evidence="5 6">
    <name type="scientific">Cyprinus carpio</name>
    <name type="common">Common carp</name>
    <dbReference type="NCBI Taxonomy" id="7962"/>
    <lineage>
        <taxon>Eukaryota</taxon>
        <taxon>Metazoa</taxon>
        <taxon>Chordata</taxon>
        <taxon>Craniata</taxon>
        <taxon>Vertebrata</taxon>
        <taxon>Euteleostomi</taxon>
        <taxon>Actinopterygii</taxon>
        <taxon>Neopterygii</taxon>
        <taxon>Teleostei</taxon>
        <taxon>Ostariophysi</taxon>
        <taxon>Cypriniformes</taxon>
        <taxon>Cyprinidae</taxon>
        <taxon>Cyprininae</taxon>
        <taxon>Cyprinus</taxon>
    </lineage>
</organism>
<dbReference type="InterPro" id="IPR027417">
    <property type="entry name" value="P-loop_NTPase"/>
</dbReference>
<evidence type="ECO:0000256" key="3">
    <source>
        <dbReference type="ARBA" id="ARBA00023134"/>
    </source>
</evidence>
<dbReference type="CDD" id="cd01852">
    <property type="entry name" value="AIG1"/>
    <property type="match status" value="1"/>
</dbReference>
<evidence type="ECO:0000256" key="2">
    <source>
        <dbReference type="ARBA" id="ARBA00022741"/>
    </source>
</evidence>
<evidence type="ECO:0000256" key="1">
    <source>
        <dbReference type="ARBA" id="ARBA00008535"/>
    </source>
</evidence>
<protein>
    <submittedName>
        <fullName evidence="5">GTPase IMAP family member 4-like</fullName>
    </submittedName>
</protein>
<evidence type="ECO:0000313" key="6">
    <source>
        <dbReference type="Proteomes" id="UP000694701"/>
    </source>
</evidence>
<evidence type="ECO:0000313" key="5">
    <source>
        <dbReference type="Ensembl" id="ENSCCRP00020072128.1"/>
    </source>
</evidence>